<dbReference type="AlphaFoldDB" id="A0A8C4S1R3"/>
<dbReference type="InterPro" id="IPR045179">
    <property type="entry name" value="YgfZ/GcvT"/>
</dbReference>
<dbReference type="OrthoDB" id="191995at2759"/>
<dbReference type="InterPro" id="IPR057460">
    <property type="entry name" value="CAF17_C"/>
</dbReference>
<dbReference type="NCBIfam" id="TIGR03317">
    <property type="entry name" value="ygfZ_signature"/>
    <property type="match status" value="1"/>
</dbReference>
<reference evidence="5" key="3">
    <citation type="submission" date="2025-09" db="UniProtKB">
        <authorList>
            <consortium name="Ensembl"/>
        </authorList>
    </citation>
    <scope>IDENTIFICATION</scope>
</reference>
<name>A0A8C4S1R3_ERPCA</name>
<gene>
    <name evidence="5" type="primary">iba57</name>
</gene>
<dbReference type="PANTHER" id="PTHR22602">
    <property type="entry name" value="TRANSFERASE CAF17, MITOCHONDRIAL-RELATED"/>
    <property type="match status" value="1"/>
</dbReference>
<protein>
    <submittedName>
        <fullName evidence="5">Iron-sulfur cluster assembly factor IBA57</fullName>
    </submittedName>
</protein>
<dbReference type="FunFam" id="3.30.1360.120:FF:000035">
    <property type="entry name" value="IBA57, iron-sulfur cluster assembly"/>
    <property type="match status" value="1"/>
</dbReference>
<evidence type="ECO:0000313" key="5">
    <source>
        <dbReference type="Ensembl" id="ENSECRP00000010255.1"/>
    </source>
</evidence>
<dbReference type="Proteomes" id="UP000694620">
    <property type="component" value="Chromosome 6"/>
</dbReference>
<evidence type="ECO:0000256" key="2">
    <source>
        <dbReference type="ARBA" id="ARBA00022946"/>
    </source>
</evidence>
<reference evidence="5" key="1">
    <citation type="submission" date="2021-06" db="EMBL/GenBank/DDBJ databases">
        <authorList>
            <consortium name="Wellcome Sanger Institute Data Sharing"/>
        </authorList>
    </citation>
    <scope>NUCLEOTIDE SEQUENCE [LARGE SCALE GENOMIC DNA]</scope>
</reference>
<feature type="domain" description="CAF17 C-terminal" evidence="4">
    <location>
        <begin position="267"/>
        <end position="341"/>
    </location>
</feature>
<dbReference type="Pfam" id="PF25455">
    <property type="entry name" value="Beta-barrel_CAF17_C"/>
    <property type="match status" value="1"/>
</dbReference>
<dbReference type="Gene3D" id="3.30.1360.120">
    <property type="entry name" value="Probable tRNA modification gtpase trme, domain 1"/>
    <property type="match status" value="1"/>
</dbReference>
<dbReference type="RefSeq" id="XP_028659718.1">
    <property type="nucleotide sequence ID" value="XM_028803885.2"/>
</dbReference>
<keyword evidence="2" id="KW-0809">Transit peptide</keyword>
<dbReference type="PANTHER" id="PTHR22602:SF0">
    <property type="entry name" value="TRANSFERASE CAF17, MITOCHONDRIAL-RELATED"/>
    <property type="match status" value="1"/>
</dbReference>
<sequence length="346" mass="39715">MITCFLSCVYRSTPLYGSFRTYDIYRRSLFRVCRRAASYSCYELTHRQLLSLRGEDTIVFLQGLITNDAEQLNNTYECRTLYAHLLNVQGRTLFDVLLYSVEDSQMKEHFVLLEHDNNIKDLLQKHVLFYKIRRKVSIVPCSSFSVWSVLPSEPAKEKENIVQHVMDSKSALFFGSDPRTAKMGWRLIVENQVNPLQIIPDSRLGDIGEYHRHRYTLGLPEGVKDLPPGGCLPLESNLAYMNGVSFTKGCYIGQELTARTHHTGVIRKRLMPVQFLESCEATESSDVVTETRKPVGKLRSCIGDLGLALLRQVNTMEKLFILSTKNSWVQIRAGIPDWWPKDDRNI</sequence>
<keyword evidence="3" id="KW-0496">Mitochondrion</keyword>
<dbReference type="SUPFAM" id="SSF103025">
    <property type="entry name" value="Folate-binding domain"/>
    <property type="match status" value="1"/>
</dbReference>
<dbReference type="Ensembl" id="ENSECRT00000010425.1">
    <property type="protein sequence ID" value="ENSECRP00000010255.1"/>
    <property type="gene ID" value="ENSECRG00000006840.1"/>
</dbReference>
<comment type="subcellular location">
    <subcellularLocation>
        <location evidence="1">Mitochondrion</location>
    </subcellularLocation>
</comment>
<dbReference type="InterPro" id="IPR017703">
    <property type="entry name" value="YgfZ/GCV_T_CS"/>
</dbReference>
<dbReference type="GeneTree" id="ENSGT00390000006465"/>
<dbReference type="GO" id="GO:0016226">
    <property type="term" value="P:iron-sulfur cluster assembly"/>
    <property type="evidence" value="ECO:0007669"/>
    <property type="project" value="TreeGrafter"/>
</dbReference>
<dbReference type="InterPro" id="IPR027266">
    <property type="entry name" value="TrmE/GcvT-like"/>
</dbReference>
<keyword evidence="6" id="KW-1185">Reference proteome</keyword>
<dbReference type="GO" id="GO:0005759">
    <property type="term" value="C:mitochondrial matrix"/>
    <property type="evidence" value="ECO:0007669"/>
    <property type="project" value="TreeGrafter"/>
</dbReference>
<proteinExistence type="predicted"/>
<evidence type="ECO:0000256" key="3">
    <source>
        <dbReference type="ARBA" id="ARBA00023128"/>
    </source>
</evidence>
<dbReference type="CTD" id="200205"/>
<accession>A0A8C4S1R3</accession>
<evidence type="ECO:0000259" key="4">
    <source>
        <dbReference type="Pfam" id="PF25455"/>
    </source>
</evidence>
<dbReference type="GeneID" id="114653524"/>
<evidence type="ECO:0000256" key="1">
    <source>
        <dbReference type="ARBA" id="ARBA00004173"/>
    </source>
</evidence>
<evidence type="ECO:0000313" key="6">
    <source>
        <dbReference type="Proteomes" id="UP000694620"/>
    </source>
</evidence>
<reference evidence="5" key="2">
    <citation type="submission" date="2025-08" db="UniProtKB">
        <authorList>
            <consortium name="Ensembl"/>
        </authorList>
    </citation>
    <scope>IDENTIFICATION</scope>
</reference>
<organism evidence="5 6">
    <name type="scientific">Erpetoichthys calabaricus</name>
    <name type="common">Rope fish</name>
    <name type="synonym">Calamoichthys calabaricus</name>
    <dbReference type="NCBI Taxonomy" id="27687"/>
    <lineage>
        <taxon>Eukaryota</taxon>
        <taxon>Metazoa</taxon>
        <taxon>Chordata</taxon>
        <taxon>Craniata</taxon>
        <taxon>Vertebrata</taxon>
        <taxon>Euteleostomi</taxon>
        <taxon>Actinopterygii</taxon>
        <taxon>Polypteriformes</taxon>
        <taxon>Polypteridae</taxon>
        <taxon>Erpetoichthys</taxon>
    </lineage>
</organism>